<evidence type="ECO:0000313" key="11">
    <source>
        <dbReference type="Proteomes" id="UP000663722"/>
    </source>
</evidence>
<keyword evidence="3 7" id="KW-0812">Transmembrane</keyword>
<evidence type="ECO:0000256" key="3">
    <source>
        <dbReference type="ARBA" id="ARBA00022692"/>
    </source>
</evidence>
<dbReference type="InterPro" id="IPR003856">
    <property type="entry name" value="LPS_length_determ_N"/>
</dbReference>
<dbReference type="KEGG" id="dmm:dnm_015230"/>
<keyword evidence="5 7" id="KW-0472">Membrane</keyword>
<dbReference type="InterPro" id="IPR032807">
    <property type="entry name" value="GNVR"/>
</dbReference>
<feature type="domain" description="Polysaccharide chain length determinant N-terminal" evidence="8">
    <location>
        <begin position="9"/>
        <end position="101"/>
    </location>
</feature>
<sequence length="493" mass="57003">MNNYEFEQTIHLTDYYYILVKHKWLIIASFVITLSLTIFFTLRMTPIYSASATMVIENQQTKSPLTGEALDYGNYVSQTLSFNTHLKLITSHPVMEKVIRDYRMDQADIEKADDSSQFTSFKDILSKFKKNFRLFLGQKEKVLTPQEKYEAVVQRLREKINISEVRNTLLLKVGVEDTDPVMAKNIANSVAQAYIEFNTGSRLESSKNTMSWMSKQLYETQKKLEDAEAEFLAYKQNEKLFSIQGKQNIITQKIEEFNDAYIRARNKRLELDAKLTKLRRTINSNGEILHARSLIDNALIDSLYSQLHEDEVELNRLGNIFKPRHPKIIQLKGKIEETRKKLNEELKKEMENLKAERSVLYTKENILQKTIAGFESDALDTGKKELQYTILQRSVNTNQKLHDILLSKIKESDIVESMEVSNIRIAENAVIPAAPVKPNKKRNIMLGAIIGLMIGIGFSFLWEYLDRTLRTEEDVQKYLELPVLSVIPEAELP</sequence>
<evidence type="ECO:0000256" key="7">
    <source>
        <dbReference type="SAM" id="Phobius"/>
    </source>
</evidence>
<keyword evidence="10" id="KW-0808">Transferase</keyword>
<feature type="transmembrane region" description="Helical" evidence="7">
    <location>
        <begin position="444"/>
        <end position="462"/>
    </location>
</feature>
<gene>
    <name evidence="10" type="ORF">dnm_015230</name>
</gene>
<dbReference type="GO" id="GO:0005886">
    <property type="term" value="C:plasma membrane"/>
    <property type="evidence" value="ECO:0007669"/>
    <property type="project" value="UniProtKB-SubCell"/>
</dbReference>
<reference evidence="10" key="1">
    <citation type="journal article" date="2021" name="Microb. Physiol.">
        <title>Proteogenomic Insights into the Physiology of Marine, Sulfate-Reducing, Filamentous Desulfonema limicola and Desulfonema magnum.</title>
        <authorList>
            <person name="Schnaars V."/>
            <person name="Wohlbrand L."/>
            <person name="Scheve S."/>
            <person name="Hinrichs C."/>
            <person name="Reinhardt R."/>
            <person name="Rabus R."/>
        </authorList>
    </citation>
    <scope>NUCLEOTIDE SEQUENCE</scope>
    <source>
        <strain evidence="10">4be13</strain>
    </source>
</reference>
<accession>A0A975GL86</accession>
<evidence type="ECO:0000256" key="4">
    <source>
        <dbReference type="ARBA" id="ARBA00022989"/>
    </source>
</evidence>
<dbReference type="EMBL" id="CP061800">
    <property type="protein sequence ID" value="QTA85512.1"/>
    <property type="molecule type" value="Genomic_DNA"/>
</dbReference>
<keyword evidence="6" id="KW-0175">Coiled coil</keyword>
<proteinExistence type="predicted"/>
<dbReference type="Pfam" id="PF13807">
    <property type="entry name" value="GNVR"/>
    <property type="match status" value="1"/>
</dbReference>
<feature type="coiled-coil region" evidence="6">
    <location>
        <begin position="328"/>
        <end position="363"/>
    </location>
</feature>
<keyword evidence="2" id="KW-1003">Cell membrane</keyword>
<name>A0A975GL86_9BACT</name>
<keyword evidence="10" id="KW-0418">Kinase</keyword>
<keyword evidence="4 7" id="KW-1133">Transmembrane helix</keyword>
<protein>
    <submittedName>
        <fullName evidence="10">Kinase domain-containing protein</fullName>
    </submittedName>
</protein>
<organism evidence="10 11">
    <name type="scientific">Desulfonema magnum</name>
    <dbReference type="NCBI Taxonomy" id="45655"/>
    <lineage>
        <taxon>Bacteria</taxon>
        <taxon>Pseudomonadati</taxon>
        <taxon>Thermodesulfobacteriota</taxon>
        <taxon>Desulfobacteria</taxon>
        <taxon>Desulfobacterales</taxon>
        <taxon>Desulfococcaceae</taxon>
        <taxon>Desulfonema</taxon>
    </lineage>
</organism>
<dbReference type="PANTHER" id="PTHR32309:SF13">
    <property type="entry name" value="FERRIC ENTEROBACTIN TRANSPORT PROTEIN FEPE"/>
    <property type="match status" value="1"/>
</dbReference>
<dbReference type="InterPro" id="IPR050445">
    <property type="entry name" value="Bact_polysacc_biosynth/exp"/>
</dbReference>
<evidence type="ECO:0000256" key="6">
    <source>
        <dbReference type="SAM" id="Coils"/>
    </source>
</evidence>
<dbReference type="PANTHER" id="PTHR32309">
    <property type="entry name" value="TYROSINE-PROTEIN KINASE"/>
    <property type="match status" value="1"/>
</dbReference>
<evidence type="ECO:0000256" key="5">
    <source>
        <dbReference type="ARBA" id="ARBA00023136"/>
    </source>
</evidence>
<evidence type="ECO:0000259" key="8">
    <source>
        <dbReference type="Pfam" id="PF02706"/>
    </source>
</evidence>
<keyword evidence="11" id="KW-1185">Reference proteome</keyword>
<dbReference type="AlphaFoldDB" id="A0A975GL86"/>
<comment type="subcellular location">
    <subcellularLocation>
        <location evidence="1">Cell membrane</location>
        <topology evidence="1">Multi-pass membrane protein</topology>
    </subcellularLocation>
</comment>
<evidence type="ECO:0000313" key="10">
    <source>
        <dbReference type="EMBL" id="QTA85512.1"/>
    </source>
</evidence>
<dbReference type="Pfam" id="PF02706">
    <property type="entry name" value="Wzz"/>
    <property type="match status" value="1"/>
</dbReference>
<feature type="transmembrane region" description="Helical" evidence="7">
    <location>
        <begin position="24"/>
        <end position="42"/>
    </location>
</feature>
<feature type="domain" description="Tyrosine-protein kinase G-rich" evidence="9">
    <location>
        <begin position="391"/>
        <end position="461"/>
    </location>
</feature>
<dbReference type="RefSeq" id="WP_207681540.1">
    <property type="nucleotide sequence ID" value="NZ_CP061800.1"/>
</dbReference>
<evidence type="ECO:0000256" key="1">
    <source>
        <dbReference type="ARBA" id="ARBA00004651"/>
    </source>
</evidence>
<evidence type="ECO:0000259" key="9">
    <source>
        <dbReference type="Pfam" id="PF13807"/>
    </source>
</evidence>
<evidence type="ECO:0000256" key="2">
    <source>
        <dbReference type="ARBA" id="ARBA00022475"/>
    </source>
</evidence>
<dbReference type="GO" id="GO:0004713">
    <property type="term" value="F:protein tyrosine kinase activity"/>
    <property type="evidence" value="ECO:0007669"/>
    <property type="project" value="TreeGrafter"/>
</dbReference>
<dbReference type="Proteomes" id="UP000663722">
    <property type="component" value="Chromosome"/>
</dbReference>